<accession>A0A2W5L6J9</accession>
<dbReference type="Proteomes" id="UP000248597">
    <property type="component" value="Unassembled WGS sequence"/>
</dbReference>
<proteinExistence type="predicted"/>
<evidence type="ECO:0000313" key="3">
    <source>
        <dbReference type="Proteomes" id="UP000248597"/>
    </source>
</evidence>
<dbReference type="EMBL" id="QFPJ01000004">
    <property type="protein sequence ID" value="PZQ23904.1"/>
    <property type="molecule type" value="Genomic_DNA"/>
</dbReference>
<reference evidence="2 3" key="1">
    <citation type="submission" date="2017-08" db="EMBL/GenBank/DDBJ databases">
        <title>Infants hospitalized years apart are colonized by the same room-sourced microbial strains.</title>
        <authorList>
            <person name="Brooks B."/>
            <person name="Olm M.R."/>
            <person name="Firek B.A."/>
            <person name="Baker R."/>
            <person name="Thomas B.C."/>
            <person name="Morowitz M.J."/>
            <person name="Banfield J.F."/>
        </authorList>
    </citation>
    <scope>NUCLEOTIDE SEQUENCE [LARGE SCALE GENOMIC DNA]</scope>
    <source>
        <strain evidence="2">S2_005_003_R2_47</strain>
    </source>
</reference>
<dbReference type="AlphaFoldDB" id="A0A2W5L6J9"/>
<evidence type="ECO:0000313" key="2">
    <source>
        <dbReference type="EMBL" id="PZQ23904.1"/>
    </source>
</evidence>
<feature type="region of interest" description="Disordered" evidence="1">
    <location>
        <begin position="287"/>
        <end position="318"/>
    </location>
</feature>
<comment type="caution">
    <text evidence="2">The sequence shown here is derived from an EMBL/GenBank/DDBJ whole genome shotgun (WGS) entry which is preliminary data.</text>
</comment>
<organism evidence="2 3">
    <name type="scientific">Sphingopyxis macrogoltabida</name>
    <name type="common">Sphingomonas macrogoltabidus</name>
    <dbReference type="NCBI Taxonomy" id="33050"/>
    <lineage>
        <taxon>Bacteria</taxon>
        <taxon>Pseudomonadati</taxon>
        <taxon>Pseudomonadota</taxon>
        <taxon>Alphaproteobacteria</taxon>
        <taxon>Sphingomonadales</taxon>
        <taxon>Sphingomonadaceae</taxon>
        <taxon>Sphingopyxis</taxon>
    </lineage>
</organism>
<name>A0A2W5L6J9_SPHMC</name>
<sequence>MKHDKTFPDLAAIRARAARANKAPGAVRITKARRPPPDGNRTLAAAQDFVPASPRERRDGWTPEKQVAFIDALGECGCVTEACERVGLSPSTAYRLRRRVDAYSFRAAWDAALDYAIRRLSDAAFSRALHGVTRPVWFQGEQVGERRYFDERLTMFLLRYRDPDTYGAWRDRREPRRRADAQAFALARWTDHVAEDAHDRGSGAIVDRAREDDDTRWLTDEEAALAEAAASAPHYATQEETDARLIAVMAVMKRLKALGIAPGGLTDAEFDRQIALEEARRAAACTTPTVAFDDDEKEDDRAAPLADPEGGTKEGGVA</sequence>
<gene>
    <name evidence="2" type="ORF">DI569_02750</name>
</gene>
<evidence type="ECO:0000256" key="1">
    <source>
        <dbReference type="SAM" id="MobiDB-lite"/>
    </source>
</evidence>
<protein>
    <submittedName>
        <fullName evidence="2">Uncharacterized protein</fullName>
    </submittedName>
</protein>